<gene>
    <name evidence="2" type="ORF">SAMN04489712_106261</name>
</gene>
<dbReference type="SUPFAM" id="SSF55729">
    <property type="entry name" value="Acyl-CoA N-acyltransferases (Nat)"/>
    <property type="match status" value="1"/>
</dbReference>
<dbReference type="Gene3D" id="3.40.630.30">
    <property type="match status" value="1"/>
</dbReference>
<keyword evidence="2" id="KW-0808">Transferase</keyword>
<dbReference type="EMBL" id="FNVO01000006">
    <property type="protein sequence ID" value="SEG55809.1"/>
    <property type="molecule type" value="Genomic_DNA"/>
</dbReference>
<dbReference type="AlphaFoldDB" id="A0A1H6B4M5"/>
<dbReference type="CDD" id="cd04301">
    <property type="entry name" value="NAT_SF"/>
    <property type="match status" value="1"/>
</dbReference>
<dbReference type="PANTHER" id="PTHR43441">
    <property type="entry name" value="RIBOSOMAL-PROTEIN-SERINE ACETYLTRANSFERASE"/>
    <property type="match status" value="1"/>
</dbReference>
<organism evidence="2 3">
    <name type="scientific">Thermomonospora echinospora</name>
    <dbReference type="NCBI Taxonomy" id="1992"/>
    <lineage>
        <taxon>Bacteria</taxon>
        <taxon>Bacillati</taxon>
        <taxon>Actinomycetota</taxon>
        <taxon>Actinomycetes</taxon>
        <taxon>Streptosporangiales</taxon>
        <taxon>Thermomonosporaceae</taxon>
        <taxon>Thermomonospora</taxon>
    </lineage>
</organism>
<dbReference type="PROSITE" id="PS51186">
    <property type="entry name" value="GNAT"/>
    <property type="match status" value="1"/>
</dbReference>
<dbReference type="PANTHER" id="PTHR43441:SF10">
    <property type="entry name" value="ACETYLTRANSFERASE"/>
    <property type="match status" value="1"/>
</dbReference>
<dbReference type="OrthoDB" id="5293267at2"/>
<dbReference type="InterPro" id="IPR000182">
    <property type="entry name" value="GNAT_dom"/>
</dbReference>
<name>A0A1H6B4M5_9ACTN</name>
<dbReference type="Proteomes" id="UP000236723">
    <property type="component" value="Unassembled WGS sequence"/>
</dbReference>
<reference evidence="3" key="1">
    <citation type="submission" date="2016-10" db="EMBL/GenBank/DDBJ databases">
        <authorList>
            <person name="Varghese N."/>
            <person name="Submissions S."/>
        </authorList>
    </citation>
    <scope>NUCLEOTIDE SEQUENCE [LARGE SCALE GENOMIC DNA]</scope>
    <source>
        <strain evidence="3">DSM 43163</strain>
    </source>
</reference>
<evidence type="ECO:0000259" key="1">
    <source>
        <dbReference type="PROSITE" id="PS51186"/>
    </source>
</evidence>
<sequence length="182" mass="20536">MTFDRDITLTTDRLLLRPFTEHDVPDVLEAGRDREMRRWMAWAPNQTPAQAHEFCTRAAHEDPQQKICFAVEAAGRCCGSVSLQRAEWLFGRAEIGYWLAPWARGRGLITEAVRALVDYGFGKGLHRIELLAAVGNEASHRVAERAGFTREAVLREAGVLFGGERTDMVMFARLNRPRRSPG</sequence>
<dbReference type="GO" id="GO:0008999">
    <property type="term" value="F:protein-N-terminal-alanine acetyltransferase activity"/>
    <property type="evidence" value="ECO:0007669"/>
    <property type="project" value="TreeGrafter"/>
</dbReference>
<accession>A0A1H6B4M5</accession>
<dbReference type="InterPro" id="IPR051908">
    <property type="entry name" value="Ribosomal_N-acetyltransferase"/>
</dbReference>
<dbReference type="GO" id="GO:0005737">
    <property type="term" value="C:cytoplasm"/>
    <property type="evidence" value="ECO:0007669"/>
    <property type="project" value="TreeGrafter"/>
</dbReference>
<proteinExistence type="predicted"/>
<dbReference type="Pfam" id="PF13302">
    <property type="entry name" value="Acetyltransf_3"/>
    <property type="match status" value="1"/>
</dbReference>
<dbReference type="RefSeq" id="WP_103938764.1">
    <property type="nucleotide sequence ID" value="NZ_FNVO01000006.1"/>
</dbReference>
<protein>
    <submittedName>
        <fullName evidence="2">Protein N-acetyltransferase, RimJ/RimL family</fullName>
    </submittedName>
</protein>
<dbReference type="GO" id="GO:1990189">
    <property type="term" value="F:protein N-terminal-serine acetyltransferase activity"/>
    <property type="evidence" value="ECO:0007669"/>
    <property type="project" value="TreeGrafter"/>
</dbReference>
<dbReference type="InterPro" id="IPR016181">
    <property type="entry name" value="Acyl_CoA_acyltransferase"/>
</dbReference>
<evidence type="ECO:0000313" key="2">
    <source>
        <dbReference type="EMBL" id="SEG55809.1"/>
    </source>
</evidence>
<keyword evidence="3" id="KW-1185">Reference proteome</keyword>
<feature type="domain" description="N-acetyltransferase" evidence="1">
    <location>
        <begin position="14"/>
        <end position="173"/>
    </location>
</feature>
<evidence type="ECO:0000313" key="3">
    <source>
        <dbReference type="Proteomes" id="UP000236723"/>
    </source>
</evidence>